<proteinExistence type="predicted"/>
<gene>
    <name evidence="1" type="ORF">HID58_048004</name>
</gene>
<sequence>MSLSKLQRVIGADKDEARVGLAKVGGRSSSLTKLEVAIATEPTRKRSSSRPGVELGFLTCLTSKTQTGLIRGTTLLLLGSMLCVWMNGLIFGCKGEGSTVVIMMILVRKIEDHRETNTKTRSRALLVKSKPVTEMKIEKIFTRVQLLQKLLDRFLACHPT</sequence>
<comment type="caution">
    <text evidence="1">The sequence shown here is derived from an EMBL/GenBank/DDBJ whole genome shotgun (WGS) entry which is preliminary data.</text>
</comment>
<feature type="non-terminal residue" evidence="1">
    <location>
        <position position="160"/>
    </location>
</feature>
<dbReference type="EMBL" id="JAGKQM010000012">
    <property type="protein sequence ID" value="KAH0898436.1"/>
    <property type="molecule type" value="Genomic_DNA"/>
</dbReference>
<name>A0ABQ8B0Z6_BRANA</name>
<evidence type="ECO:0000313" key="1">
    <source>
        <dbReference type="EMBL" id="KAH0898436.1"/>
    </source>
</evidence>
<evidence type="ECO:0000313" key="2">
    <source>
        <dbReference type="Proteomes" id="UP000824890"/>
    </source>
</evidence>
<accession>A0ABQ8B0Z6</accession>
<keyword evidence="2" id="KW-1185">Reference proteome</keyword>
<protein>
    <submittedName>
        <fullName evidence="1">Uncharacterized protein</fullName>
    </submittedName>
</protein>
<organism evidence="1 2">
    <name type="scientific">Brassica napus</name>
    <name type="common">Rape</name>
    <dbReference type="NCBI Taxonomy" id="3708"/>
    <lineage>
        <taxon>Eukaryota</taxon>
        <taxon>Viridiplantae</taxon>
        <taxon>Streptophyta</taxon>
        <taxon>Embryophyta</taxon>
        <taxon>Tracheophyta</taxon>
        <taxon>Spermatophyta</taxon>
        <taxon>Magnoliopsida</taxon>
        <taxon>eudicotyledons</taxon>
        <taxon>Gunneridae</taxon>
        <taxon>Pentapetalae</taxon>
        <taxon>rosids</taxon>
        <taxon>malvids</taxon>
        <taxon>Brassicales</taxon>
        <taxon>Brassicaceae</taxon>
        <taxon>Brassiceae</taxon>
        <taxon>Brassica</taxon>
    </lineage>
</organism>
<dbReference type="Proteomes" id="UP000824890">
    <property type="component" value="Unassembled WGS sequence"/>
</dbReference>
<reference evidence="1 2" key="1">
    <citation type="submission" date="2021-05" db="EMBL/GenBank/DDBJ databases">
        <title>Genome Assembly of Synthetic Allotetraploid Brassica napus Reveals Homoeologous Exchanges between Subgenomes.</title>
        <authorList>
            <person name="Davis J.T."/>
        </authorList>
    </citation>
    <scope>NUCLEOTIDE SEQUENCE [LARGE SCALE GENOMIC DNA]</scope>
    <source>
        <strain evidence="2">cv. Da-Ae</strain>
        <tissue evidence="1">Seedling</tissue>
    </source>
</reference>